<feature type="region of interest" description="Disordered" evidence="1">
    <location>
        <begin position="241"/>
        <end position="381"/>
    </location>
</feature>
<gene>
    <name evidence="3" type="ORF">CC86DRAFT_463811</name>
</gene>
<proteinExistence type="predicted"/>
<dbReference type="OrthoDB" id="3682664at2759"/>
<evidence type="ECO:0000313" key="3">
    <source>
        <dbReference type="EMBL" id="KAF2830521.1"/>
    </source>
</evidence>
<protein>
    <submittedName>
        <fullName evidence="3">Uncharacterized protein</fullName>
    </submittedName>
</protein>
<keyword evidence="4" id="KW-1185">Reference proteome</keyword>
<keyword evidence="2" id="KW-0732">Signal</keyword>
<feature type="region of interest" description="Disordered" evidence="1">
    <location>
        <begin position="170"/>
        <end position="201"/>
    </location>
</feature>
<feature type="compositionally biased region" description="Polar residues" evidence="1">
    <location>
        <begin position="250"/>
        <end position="269"/>
    </location>
</feature>
<sequence>MAGRILTVSTLVALAQARAIITNNCPHPIYIWSVPSVGSAHTDNLPINSGGRYEEPWRYGSSQHPGVALKVSPQSNGINMDMDEVNFAYSVDRSDNSKVWVDLSPIRGKSFDNKIAFHTCHGVHKSSNVHTSKCEATDDIELVLCGTTRSSPVKDSVPFNMISECYDYHDDNGKTDDSDDSDGGYSKPYSPPPKSSSVKSIDYSAIPVTKSKTMAYQPPQYKTSTASKYTAAVYSDPLKYTASKPYVSPPKQTSSKPYSPPSKQTTEQSYPPPPKQTSSKAYPPPSKQTSGKPYPPPPKQSSEKPYPPPKQTNGKPNPPPPPHTTQPYLPPQYTSDSKDDYSIPQRPSYHPHGDRPGSPSKPTGNKYEIPRPTPSGGDRWSRSAVVCSKKNGHANCSKSARKSHEYCKAKVVYANASSQQRDLSHTVATPRTLIMVPLKTVMQREAAKHQTAAVPATQPSGIAIAQSSPGTELKKCILPFCTPVQPGVSCDTAVSELKRPAINQWDWTDDENVCAPFLRSLDRGDRPDVCIAPVCAAYKEEDCSDLEKKYEQRAKNGGNDVDYTTDDNDCPGIWASTTSRKSSISARRAMSTKQDATSLTAANNTLTDAHNASLSARQKKSPGFHLTICSSFFCEGLSDADCTKKEVERERINKSKGFNVDYTHDPRFCGSWGPKAQQAADEVRRIQGKPIGRNICSRQTCRYLDYVSDECREFEELVEYYASEIGGVDIDFTDDEEKPLSVCSFCEPAVKGADCDEVEDMLTAVFLLRNVDIDDFDEDDWDTDDCTKKPRAAHLRDGKPAVCIRQLCKSQVYNDEACDELELELEAAAIKKLHMEIDYTTDEDVCGKY</sequence>
<reference evidence="3" key="1">
    <citation type="journal article" date="2020" name="Stud. Mycol.">
        <title>101 Dothideomycetes genomes: a test case for predicting lifestyles and emergence of pathogens.</title>
        <authorList>
            <person name="Haridas S."/>
            <person name="Albert R."/>
            <person name="Binder M."/>
            <person name="Bloem J."/>
            <person name="Labutti K."/>
            <person name="Salamov A."/>
            <person name="Andreopoulos B."/>
            <person name="Baker S."/>
            <person name="Barry K."/>
            <person name="Bills G."/>
            <person name="Bluhm B."/>
            <person name="Cannon C."/>
            <person name="Castanera R."/>
            <person name="Culley D."/>
            <person name="Daum C."/>
            <person name="Ezra D."/>
            <person name="Gonzalez J."/>
            <person name="Henrissat B."/>
            <person name="Kuo A."/>
            <person name="Liang C."/>
            <person name="Lipzen A."/>
            <person name="Lutzoni F."/>
            <person name="Magnuson J."/>
            <person name="Mondo S."/>
            <person name="Nolan M."/>
            <person name="Ohm R."/>
            <person name="Pangilinan J."/>
            <person name="Park H.-J."/>
            <person name="Ramirez L."/>
            <person name="Alfaro M."/>
            <person name="Sun H."/>
            <person name="Tritt A."/>
            <person name="Yoshinaga Y."/>
            <person name="Zwiers L.-H."/>
            <person name="Turgeon B."/>
            <person name="Goodwin S."/>
            <person name="Spatafora J."/>
            <person name="Crous P."/>
            <person name="Grigoriev I."/>
        </authorList>
    </citation>
    <scope>NUCLEOTIDE SEQUENCE</scope>
    <source>
        <strain evidence="3">CBS 113818</strain>
    </source>
</reference>
<name>A0A6A7AB35_9PLEO</name>
<dbReference type="AlphaFoldDB" id="A0A6A7AB35"/>
<feature type="chain" id="PRO_5025388923" evidence="2">
    <location>
        <begin position="18"/>
        <end position="849"/>
    </location>
</feature>
<feature type="signal peptide" evidence="2">
    <location>
        <begin position="1"/>
        <end position="17"/>
    </location>
</feature>
<dbReference type="EMBL" id="MU006219">
    <property type="protein sequence ID" value="KAF2830521.1"/>
    <property type="molecule type" value="Genomic_DNA"/>
</dbReference>
<dbReference type="Proteomes" id="UP000799424">
    <property type="component" value="Unassembled WGS sequence"/>
</dbReference>
<dbReference type="PANTHER" id="PTHR36195">
    <property type="entry name" value="DOMAIN PROTEIN, PUTATIVE (AFU_ORTHOLOGUE AFUA_5G01990)-RELATED-RELATED"/>
    <property type="match status" value="1"/>
</dbReference>
<evidence type="ECO:0000313" key="4">
    <source>
        <dbReference type="Proteomes" id="UP000799424"/>
    </source>
</evidence>
<evidence type="ECO:0000256" key="2">
    <source>
        <dbReference type="SAM" id="SignalP"/>
    </source>
</evidence>
<feature type="compositionally biased region" description="Pro residues" evidence="1">
    <location>
        <begin position="293"/>
        <end position="330"/>
    </location>
</feature>
<dbReference type="Pfam" id="PF04681">
    <property type="entry name" value="Bys1"/>
    <property type="match status" value="1"/>
</dbReference>
<organism evidence="3 4">
    <name type="scientific">Ophiobolus disseminans</name>
    <dbReference type="NCBI Taxonomy" id="1469910"/>
    <lineage>
        <taxon>Eukaryota</taxon>
        <taxon>Fungi</taxon>
        <taxon>Dikarya</taxon>
        <taxon>Ascomycota</taxon>
        <taxon>Pezizomycotina</taxon>
        <taxon>Dothideomycetes</taxon>
        <taxon>Pleosporomycetidae</taxon>
        <taxon>Pleosporales</taxon>
        <taxon>Pleosporineae</taxon>
        <taxon>Phaeosphaeriaceae</taxon>
        <taxon>Ophiobolus</taxon>
    </lineage>
</organism>
<evidence type="ECO:0000256" key="1">
    <source>
        <dbReference type="SAM" id="MobiDB-lite"/>
    </source>
</evidence>
<dbReference type="InterPro" id="IPR006771">
    <property type="entry name" value="CetA-like"/>
</dbReference>
<accession>A0A6A7AB35</accession>
<dbReference type="PANTHER" id="PTHR36195:SF4">
    <property type="entry name" value="DOMAIN PROTEIN, PUTATIVE (AFU_ORTHOLOGUE AFUA_5G01990)-RELATED"/>
    <property type="match status" value="1"/>
</dbReference>